<evidence type="ECO:0000256" key="1">
    <source>
        <dbReference type="ARBA" id="ARBA00009512"/>
    </source>
</evidence>
<dbReference type="CDD" id="cd00473">
    <property type="entry name" value="bS6"/>
    <property type="match status" value="1"/>
</dbReference>
<dbReference type="EMBL" id="PFAX01000015">
    <property type="protein sequence ID" value="PIR90541.1"/>
    <property type="molecule type" value="Genomic_DNA"/>
</dbReference>
<dbReference type="Pfam" id="PF01250">
    <property type="entry name" value="Ribosomal_S6"/>
    <property type="match status" value="1"/>
</dbReference>
<sequence>MTEYQIALLYSPQLNEVDLAKANALVEGLIKEAGEVKQKNTLEKIKLGYPVKKQTEAFFTWLFFQAEAETIIPLQNKLKEEKDILRFLLIKDKLEKKEKKKKSLKNKIFKEAGEEIEEGEEELEKKALEKEGAVEEKKVKEKESTKKKEDSPEEKAKIDEELEKVLND</sequence>
<dbReference type="SUPFAM" id="SSF54995">
    <property type="entry name" value="Ribosomal protein S6"/>
    <property type="match status" value="1"/>
</dbReference>
<evidence type="ECO:0000256" key="3">
    <source>
        <dbReference type="HAMAP-Rule" id="MF_00360"/>
    </source>
</evidence>
<comment type="caution">
    <text evidence="5">The sequence shown here is derived from an EMBL/GenBank/DDBJ whole genome shotgun (WGS) entry which is preliminary data.</text>
</comment>
<name>A0A2H0UUN7_9BACT</name>
<comment type="function">
    <text evidence="3">Binds together with bS18 to 16S ribosomal RNA.</text>
</comment>
<feature type="region of interest" description="Disordered" evidence="4">
    <location>
        <begin position="132"/>
        <end position="168"/>
    </location>
</feature>
<dbReference type="GO" id="GO:0019843">
    <property type="term" value="F:rRNA binding"/>
    <property type="evidence" value="ECO:0007669"/>
    <property type="project" value="UniProtKB-UniRule"/>
</dbReference>
<keyword evidence="3" id="KW-0694">RNA-binding</keyword>
<protein>
    <recommendedName>
        <fullName evidence="2 3">Small ribosomal subunit protein bS6</fullName>
    </recommendedName>
</protein>
<evidence type="ECO:0000313" key="6">
    <source>
        <dbReference type="Proteomes" id="UP000230132"/>
    </source>
</evidence>
<dbReference type="InterPro" id="IPR020814">
    <property type="entry name" value="Ribosomal_S6_plastid/chlpt"/>
</dbReference>
<dbReference type="GO" id="GO:1990904">
    <property type="term" value="C:ribonucleoprotein complex"/>
    <property type="evidence" value="ECO:0007669"/>
    <property type="project" value="UniProtKB-KW"/>
</dbReference>
<dbReference type="GO" id="GO:0003735">
    <property type="term" value="F:structural constituent of ribosome"/>
    <property type="evidence" value="ECO:0007669"/>
    <property type="project" value="InterPro"/>
</dbReference>
<evidence type="ECO:0000313" key="5">
    <source>
        <dbReference type="EMBL" id="PIR90541.1"/>
    </source>
</evidence>
<evidence type="ECO:0000256" key="4">
    <source>
        <dbReference type="SAM" id="MobiDB-lite"/>
    </source>
</evidence>
<dbReference type="Proteomes" id="UP000230132">
    <property type="component" value="Unassembled WGS sequence"/>
</dbReference>
<dbReference type="InterPro" id="IPR014717">
    <property type="entry name" value="Transl_elong_EF1B/ribsomal_bS6"/>
</dbReference>
<evidence type="ECO:0000256" key="2">
    <source>
        <dbReference type="ARBA" id="ARBA00035294"/>
    </source>
</evidence>
<proteinExistence type="inferred from homology"/>
<keyword evidence="3" id="KW-0687">Ribonucleoprotein</keyword>
<accession>A0A2H0UUN7</accession>
<dbReference type="GO" id="GO:0006412">
    <property type="term" value="P:translation"/>
    <property type="evidence" value="ECO:0007669"/>
    <property type="project" value="UniProtKB-UniRule"/>
</dbReference>
<dbReference type="HAMAP" id="MF_00360">
    <property type="entry name" value="Ribosomal_bS6"/>
    <property type="match status" value="1"/>
</dbReference>
<dbReference type="InterPro" id="IPR035980">
    <property type="entry name" value="Ribosomal_bS6_sf"/>
</dbReference>
<dbReference type="Gene3D" id="3.30.70.60">
    <property type="match status" value="1"/>
</dbReference>
<dbReference type="InterPro" id="IPR000529">
    <property type="entry name" value="Ribosomal_bS6"/>
</dbReference>
<reference evidence="6" key="1">
    <citation type="submission" date="2017-09" db="EMBL/GenBank/DDBJ databases">
        <title>Depth-based differentiation of microbial function through sediment-hosted aquifers and enrichment of novel symbionts in the deep terrestrial subsurface.</title>
        <authorList>
            <person name="Probst A.J."/>
            <person name="Ladd B."/>
            <person name="Jarett J.K."/>
            <person name="Geller-Mcgrath D.E."/>
            <person name="Sieber C.M.K."/>
            <person name="Emerson J.B."/>
            <person name="Anantharaman K."/>
            <person name="Thomas B.C."/>
            <person name="Malmstrom R."/>
            <person name="Stieglmeier M."/>
            <person name="Klingl A."/>
            <person name="Woyke T."/>
            <person name="Ryan C.M."/>
            <person name="Banfield J.F."/>
        </authorList>
    </citation>
    <scope>NUCLEOTIDE SEQUENCE [LARGE SCALE GENOMIC DNA]</scope>
</reference>
<dbReference type="GO" id="GO:0005840">
    <property type="term" value="C:ribosome"/>
    <property type="evidence" value="ECO:0007669"/>
    <property type="project" value="UniProtKB-KW"/>
</dbReference>
<organism evidence="5 6">
    <name type="scientific">bacterium (Candidatus Gribaldobacteria) CG10_big_fil_rev_8_21_14_0_10_37_21</name>
    <dbReference type="NCBI Taxonomy" id="2014275"/>
    <lineage>
        <taxon>Bacteria</taxon>
        <taxon>Candidatus Gribaldobacteria</taxon>
    </lineage>
</organism>
<comment type="similarity">
    <text evidence="1 3">Belongs to the bacterial ribosomal protein bS6 family.</text>
</comment>
<keyword evidence="3" id="KW-0689">Ribosomal protein</keyword>
<keyword evidence="3" id="KW-0699">rRNA-binding</keyword>
<dbReference type="AlphaFoldDB" id="A0A2H0UUN7"/>
<gene>
    <name evidence="3" type="primary">rpsF</name>
    <name evidence="5" type="ORF">COU05_01460</name>
</gene>